<dbReference type="EMBL" id="JAPMSZ010000004">
    <property type="protein sequence ID" value="KAJ5104844.1"/>
    <property type="molecule type" value="Genomic_DNA"/>
</dbReference>
<feature type="region of interest" description="Disordered" evidence="1">
    <location>
        <begin position="19"/>
        <end position="76"/>
    </location>
</feature>
<sequence length="117" mass="12864">MIRTLTLASGSKWGTDFLSGMFDSLSSAGPPSPARPPPPGWGGRESERKEQRKREVLDPSDLRHLPPDLSLQHSLDDPISPIRTVFTAKVMKVPRPTSDDPLPYEPPIPAPLPTFDL</sequence>
<evidence type="ECO:0000256" key="1">
    <source>
        <dbReference type="SAM" id="MobiDB-lite"/>
    </source>
</evidence>
<comment type="caution">
    <text evidence="2">The sequence shown here is derived from an EMBL/GenBank/DDBJ whole genome shotgun (WGS) entry which is preliminary data.</text>
</comment>
<reference evidence="2" key="2">
    <citation type="journal article" date="2023" name="IMA Fungus">
        <title>Comparative genomic study of the Penicillium genus elucidates a diverse pangenome and 15 lateral gene transfer events.</title>
        <authorList>
            <person name="Petersen C."/>
            <person name="Sorensen T."/>
            <person name="Nielsen M.R."/>
            <person name="Sondergaard T.E."/>
            <person name="Sorensen J.L."/>
            <person name="Fitzpatrick D.A."/>
            <person name="Frisvad J.C."/>
            <person name="Nielsen K.L."/>
        </authorList>
    </citation>
    <scope>NUCLEOTIDE SEQUENCE</scope>
    <source>
        <strain evidence="2">IBT 34128</strain>
    </source>
</reference>
<dbReference type="RefSeq" id="XP_056513840.1">
    <property type="nucleotide sequence ID" value="XM_056652773.1"/>
</dbReference>
<proteinExistence type="predicted"/>
<reference evidence="2" key="1">
    <citation type="submission" date="2022-11" db="EMBL/GenBank/DDBJ databases">
        <authorList>
            <person name="Petersen C."/>
        </authorList>
    </citation>
    <scope>NUCLEOTIDE SEQUENCE</scope>
    <source>
        <strain evidence="2">IBT 34128</strain>
    </source>
</reference>
<organism evidence="2 3">
    <name type="scientific">Penicillium alfredii</name>
    <dbReference type="NCBI Taxonomy" id="1506179"/>
    <lineage>
        <taxon>Eukaryota</taxon>
        <taxon>Fungi</taxon>
        <taxon>Dikarya</taxon>
        <taxon>Ascomycota</taxon>
        <taxon>Pezizomycotina</taxon>
        <taxon>Eurotiomycetes</taxon>
        <taxon>Eurotiomycetidae</taxon>
        <taxon>Eurotiales</taxon>
        <taxon>Aspergillaceae</taxon>
        <taxon>Penicillium</taxon>
    </lineage>
</organism>
<evidence type="ECO:0000313" key="3">
    <source>
        <dbReference type="Proteomes" id="UP001141434"/>
    </source>
</evidence>
<feature type="compositionally biased region" description="Basic and acidic residues" evidence="1">
    <location>
        <begin position="44"/>
        <end position="66"/>
    </location>
</feature>
<dbReference type="GeneID" id="81391941"/>
<feature type="compositionally biased region" description="Pro residues" evidence="1">
    <location>
        <begin position="30"/>
        <end position="40"/>
    </location>
</feature>
<keyword evidence="3" id="KW-1185">Reference proteome</keyword>
<name>A0A9W9FR38_9EURO</name>
<dbReference type="AlphaFoldDB" id="A0A9W9FR38"/>
<dbReference type="Proteomes" id="UP001141434">
    <property type="component" value="Unassembled WGS sequence"/>
</dbReference>
<evidence type="ECO:0000313" key="2">
    <source>
        <dbReference type="EMBL" id="KAJ5104844.1"/>
    </source>
</evidence>
<feature type="region of interest" description="Disordered" evidence="1">
    <location>
        <begin position="94"/>
        <end position="117"/>
    </location>
</feature>
<accession>A0A9W9FR38</accession>
<gene>
    <name evidence="2" type="ORF">NUU61_002191</name>
</gene>
<protein>
    <submittedName>
        <fullName evidence="2">Uncharacterized protein</fullName>
    </submittedName>
</protein>
<feature type="compositionally biased region" description="Pro residues" evidence="1">
    <location>
        <begin position="103"/>
        <end position="117"/>
    </location>
</feature>